<dbReference type="PIRSF" id="PIRSF000535">
    <property type="entry name" value="1PFK/6PFK/LacC"/>
    <property type="match status" value="1"/>
</dbReference>
<comment type="similarity">
    <text evidence="1">Belongs to the carbohydrate kinase pfkB family.</text>
</comment>
<dbReference type="InterPro" id="IPR011611">
    <property type="entry name" value="PfkB_dom"/>
</dbReference>
<comment type="catalytic activity">
    <reaction evidence="7">
        <text>D-tagatofuranose 6-phosphate + ATP = D-tagatofuranose 1,6-bisphosphate + ADP + H(+)</text>
        <dbReference type="Rhea" id="RHEA:12420"/>
        <dbReference type="ChEBI" id="CHEBI:15378"/>
        <dbReference type="ChEBI" id="CHEBI:30616"/>
        <dbReference type="ChEBI" id="CHEBI:58694"/>
        <dbReference type="ChEBI" id="CHEBI:58695"/>
        <dbReference type="ChEBI" id="CHEBI:456216"/>
        <dbReference type="EC" id="2.7.1.144"/>
    </reaction>
</comment>
<dbReference type="NCBIfam" id="TIGR03168">
    <property type="entry name" value="1-PFK"/>
    <property type="match status" value="1"/>
</dbReference>
<comment type="pathway">
    <text evidence="7">Carbohydrate metabolism; D-tagatose 6-phosphate degradation; D-glyceraldehyde 3-phosphate and glycerone phosphate from D-tagatose 6-phosphate: step 1/2.</text>
</comment>
<dbReference type="GO" id="GO:0016052">
    <property type="term" value="P:carbohydrate catabolic process"/>
    <property type="evidence" value="ECO:0007669"/>
    <property type="project" value="UniProtKB-ARBA"/>
</dbReference>
<dbReference type="FunFam" id="3.40.1190.20:FF:000001">
    <property type="entry name" value="Phosphofructokinase"/>
    <property type="match status" value="1"/>
</dbReference>
<keyword evidence="7" id="KW-0423">Lactose metabolism</keyword>
<evidence type="ECO:0000256" key="4">
    <source>
        <dbReference type="ARBA" id="ARBA00022777"/>
    </source>
</evidence>
<dbReference type="GO" id="GO:0005524">
    <property type="term" value="F:ATP binding"/>
    <property type="evidence" value="ECO:0007669"/>
    <property type="project" value="UniProtKB-UniRule"/>
</dbReference>
<gene>
    <name evidence="10" type="primary">pfkB</name>
    <name evidence="10" type="ORF">JRU67_12450</name>
</gene>
<dbReference type="AlphaFoldDB" id="A0AB37HJ85"/>
<organism evidence="10 11">
    <name type="scientific">Mammaliicoccus sciuri</name>
    <name type="common">Staphylococcus sciuri</name>
    <dbReference type="NCBI Taxonomy" id="1296"/>
    <lineage>
        <taxon>Bacteria</taxon>
        <taxon>Bacillati</taxon>
        <taxon>Bacillota</taxon>
        <taxon>Bacilli</taxon>
        <taxon>Bacillales</taxon>
        <taxon>Staphylococcaceae</taxon>
        <taxon>Mammaliicoccus</taxon>
    </lineage>
</organism>
<keyword evidence="5 7" id="KW-0067">ATP-binding</keyword>
<dbReference type="PANTHER" id="PTHR46566:SF1">
    <property type="entry name" value="1-PHOSPHOFRUCTOKINASE"/>
    <property type="match status" value="1"/>
</dbReference>
<evidence type="ECO:0000256" key="1">
    <source>
        <dbReference type="ARBA" id="ARBA00005380"/>
    </source>
</evidence>
<proteinExistence type="inferred from homology"/>
<dbReference type="SUPFAM" id="SSF53613">
    <property type="entry name" value="Ribokinase-like"/>
    <property type="match status" value="1"/>
</dbReference>
<dbReference type="GO" id="GO:0044281">
    <property type="term" value="P:small molecule metabolic process"/>
    <property type="evidence" value="ECO:0007669"/>
    <property type="project" value="UniProtKB-ARBA"/>
</dbReference>
<reference evidence="10" key="1">
    <citation type="submission" date="2021-02" db="EMBL/GenBank/DDBJ databases">
        <title>cfr and optrA-positive Staphylococcus spp.</title>
        <authorList>
            <person name="Chen L."/>
        </authorList>
    </citation>
    <scope>NUCLEOTIDE SEQUENCE</scope>
    <source>
        <strain evidence="10">GDQ20D70P</strain>
    </source>
</reference>
<comment type="similarity">
    <text evidence="7">Belongs to the carbohydrate kinase PfkB family. LacC subfamily.</text>
</comment>
<dbReference type="PANTHER" id="PTHR46566">
    <property type="entry name" value="1-PHOSPHOFRUCTOKINASE-RELATED"/>
    <property type="match status" value="1"/>
</dbReference>
<comment type="catalytic activity">
    <reaction evidence="6 8">
        <text>beta-D-fructose 1-phosphate + ATP = beta-D-fructose 1,6-bisphosphate + ADP + H(+)</text>
        <dbReference type="Rhea" id="RHEA:14213"/>
        <dbReference type="ChEBI" id="CHEBI:15378"/>
        <dbReference type="ChEBI" id="CHEBI:30616"/>
        <dbReference type="ChEBI" id="CHEBI:32966"/>
        <dbReference type="ChEBI" id="CHEBI:138881"/>
        <dbReference type="ChEBI" id="CHEBI:456216"/>
        <dbReference type="EC" id="2.7.1.56"/>
    </reaction>
</comment>
<protein>
    <recommendedName>
        <fullName evidence="7">Tagatose-6-phosphate kinase</fullName>
        <ecNumber evidence="7">2.7.1.144</ecNumber>
    </recommendedName>
</protein>
<comment type="function">
    <text evidence="8">Catalyzes the ATP-dependent phosphorylation of fructose-l-phosphate to fructose-l,6-bisphosphate.</text>
</comment>
<evidence type="ECO:0000256" key="5">
    <source>
        <dbReference type="ARBA" id="ARBA00022840"/>
    </source>
</evidence>
<name>A0AB37HJ85_MAMSC</name>
<dbReference type="InterPro" id="IPR002173">
    <property type="entry name" value="Carboh/pur_kinase_PfkB_CS"/>
</dbReference>
<dbReference type="Proteomes" id="UP000640299">
    <property type="component" value="Chromosome"/>
</dbReference>
<dbReference type="RefSeq" id="WP_198051903.1">
    <property type="nucleotide sequence ID" value="NZ_CP065795.1"/>
</dbReference>
<dbReference type="Pfam" id="PF00294">
    <property type="entry name" value="PfkB"/>
    <property type="match status" value="1"/>
</dbReference>
<dbReference type="PROSITE" id="PS00584">
    <property type="entry name" value="PFKB_KINASES_2"/>
    <property type="match status" value="1"/>
</dbReference>
<feature type="domain" description="Carbohydrate kinase PfkB" evidence="9">
    <location>
        <begin position="8"/>
        <end position="283"/>
    </location>
</feature>
<evidence type="ECO:0000256" key="7">
    <source>
        <dbReference type="PIRNR" id="PIRNR000535"/>
    </source>
</evidence>
<evidence type="ECO:0000259" key="9">
    <source>
        <dbReference type="Pfam" id="PF00294"/>
    </source>
</evidence>
<evidence type="ECO:0000256" key="8">
    <source>
        <dbReference type="RuleBase" id="RU369061"/>
    </source>
</evidence>
<evidence type="ECO:0000256" key="6">
    <source>
        <dbReference type="ARBA" id="ARBA00047745"/>
    </source>
</evidence>
<evidence type="ECO:0000256" key="2">
    <source>
        <dbReference type="ARBA" id="ARBA00022679"/>
    </source>
</evidence>
<dbReference type="InterPro" id="IPR022463">
    <property type="entry name" value="1-PFruKinase"/>
</dbReference>
<evidence type="ECO:0000313" key="11">
    <source>
        <dbReference type="Proteomes" id="UP000640299"/>
    </source>
</evidence>
<evidence type="ECO:0000313" key="10">
    <source>
        <dbReference type="EMBL" id="QRN90851.1"/>
    </source>
</evidence>
<keyword evidence="4 8" id="KW-0418">Kinase</keyword>
<dbReference type="InterPro" id="IPR017583">
    <property type="entry name" value="Tagatose/fructose_Pkinase"/>
</dbReference>
<dbReference type="GO" id="GO:0005829">
    <property type="term" value="C:cytosol"/>
    <property type="evidence" value="ECO:0007669"/>
    <property type="project" value="TreeGrafter"/>
</dbReference>
<keyword evidence="3 7" id="KW-0547">Nucleotide-binding</keyword>
<sequence length="305" mass="33067">MIYTVTFNPSIDYVMFTNQFEVGELNRAHETNKFAGGKGINVSRVLQTLDIKSTATGFIGGFPGDFIKDALNQANILTDFVEVKDDTRINVKLKSGLDLETEINGPGPNIEPHNYEEFLTKMKNTQSEDTVIIAGSVPSSLQNPVYQEVAEILKQTGANLIVDAEKDLMKSVLAYNPKFVKPNKHELEEIFDKQIETDQEVIECAEQLLNEGAQAVIVSLGGEGAIYVDQQTRLKAIVPSGQVVNTVGSGDSTVAGMVAGLEAGKDIESAFKLAVSCGTATAFNADLANKEDIEKIISKVIIKHV</sequence>
<dbReference type="EMBL" id="CP069389">
    <property type="protein sequence ID" value="QRN90851.1"/>
    <property type="molecule type" value="Genomic_DNA"/>
</dbReference>
<dbReference type="InterPro" id="IPR029056">
    <property type="entry name" value="Ribokinase-like"/>
</dbReference>
<dbReference type="GO" id="GO:0005988">
    <property type="term" value="P:lactose metabolic process"/>
    <property type="evidence" value="ECO:0007669"/>
    <property type="project" value="UniProtKB-KW"/>
</dbReference>
<dbReference type="CDD" id="cd01164">
    <property type="entry name" value="FruK_PfkB_like"/>
    <property type="match status" value="1"/>
</dbReference>
<evidence type="ECO:0000256" key="3">
    <source>
        <dbReference type="ARBA" id="ARBA00022741"/>
    </source>
</evidence>
<dbReference type="Gene3D" id="3.40.1190.20">
    <property type="match status" value="1"/>
</dbReference>
<dbReference type="GO" id="GO:0008662">
    <property type="term" value="F:1-phosphofructokinase activity"/>
    <property type="evidence" value="ECO:0007669"/>
    <property type="project" value="UniProtKB-UniRule"/>
</dbReference>
<dbReference type="GO" id="GO:0009024">
    <property type="term" value="F:tagatose-6-phosphate kinase activity"/>
    <property type="evidence" value="ECO:0007669"/>
    <property type="project" value="UniProtKB-EC"/>
</dbReference>
<keyword evidence="2 7" id="KW-0808">Transferase</keyword>
<dbReference type="NCBIfam" id="TIGR03828">
    <property type="entry name" value="pfkB"/>
    <property type="match status" value="1"/>
</dbReference>
<accession>A0AB37HJ85</accession>
<dbReference type="EC" id="2.7.1.144" evidence="7"/>